<keyword evidence="2" id="KW-1185">Reference proteome</keyword>
<proteinExistence type="predicted"/>
<dbReference type="RefSeq" id="WP_104009058.1">
    <property type="nucleotide sequence ID" value="NZ_FNVD01000019.1"/>
</dbReference>
<dbReference type="Gene3D" id="3.30.70.1210">
    <property type="entry name" value="Crispr-associated protein, domain 2"/>
    <property type="match status" value="1"/>
</dbReference>
<dbReference type="Gene3D" id="3.30.70.1200">
    <property type="entry name" value="Crispr-associated protein, domain 1"/>
    <property type="match status" value="1"/>
</dbReference>
<dbReference type="CDD" id="cd09727">
    <property type="entry name" value="Cas6_I-E"/>
    <property type="match status" value="1"/>
</dbReference>
<dbReference type="InterPro" id="IPR010179">
    <property type="entry name" value="CRISPR-assoc_prot_Cse3"/>
</dbReference>
<organism evidence="1 2">
    <name type="scientific">Jhaorihella thermophila</name>
    <dbReference type="NCBI Taxonomy" id="488547"/>
    <lineage>
        <taxon>Bacteria</taxon>
        <taxon>Pseudomonadati</taxon>
        <taxon>Pseudomonadota</taxon>
        <taxon>Alphaproteobacteria</taxon>
        <taxon>Rhodobacterales</taxon>
        <taxon>Paracoccaceae</taxon>
        <taxon>Jhaorihella</taxon>
    </lineage>
</organism>
<dbReference type="SMART" id="SM01101">
    <property type="entry name" value="CRISPR_assoc"/>
    <property type="match status" value="1"/>
</dbReference>
<dbReference type="AlphaFoldDB" id="A0A1H5YIT6"/>
<dbReference type="EMBL" id="FNVD01000019">
    <property type="protein sequence ID" value="SEG24059.1"/>
    <property type="molecule type" value="Genomic_DNA"/>
</dbReference>
<name>A0A1H5YIT6_9RHOB</name>
<dbReference type="NCBIfam" id="TIGR01907">
    <property type="entry name" value="casE_Cse3"/>
    <property type="match status" value="1"/>
</dbReference>
<accession>A0A1H5YIT6</accession>
<reference evidence="1 2" key="1">
    <citation type="submission" date="2016-10" db="EMBL/GenBank/DDBJ databases">
        <authorList>
            <person name="de Groot N.N."/>
        </authorList>
    </citation>
    <scope>NUCLEOTIDE SEQUENCE [LARGE SCALE GENOMIC DNA]</scope>
    <source>
        <strain evidence="1 2">DSM 23413</strain>
    </source>
</reference>
<dbReference type="Proteomes" id="UP000236742">
    <property type="component" value="Unassembled WGS sequence"/>
</dbReference>
<gene>
    <name evidence="1" type="ORF">SAMN05421751_11925</name>
</gene>
<dbReference type="OrthoDB" id="9795689at2"/>
<dbReference type="Pfam" id="PF08798">
    <property type="entry name" value="CRISPR_assoc"/>
    <property type="match status" value="1"/>
</dbReference>
<dbReference type="SUPFAM" id="SSF117987">
    <property type="entry name" value="CRISPR-associated protein"/>
    <property type="match status" value="2"/>
</dbReference>
<evidence type="ECO:0000313" key="2">
    <source>
        <dbReference type="Proteomes" id="UP000236742"/>
    </source>
</evidence>
<sequence>MSLYFSRLTLNRYAPTRALSGLLDPADDNARADAHHRLIWTLFGDARDRPRDFLWRADGRGRFFILSARPPLANDLFCPPETKEFAPQLAPGDRLLFSLRANATRDRAAVSRMEKSARRGQSRRVDVVMDLLRDVPGPDRAAERMRLAQQAAEGWMARQGAAKGFTPHSVAVQDYRVLNLGRGGRRGLTHGVLDLTGEIEVTDPTAFLPALASGFGRAKAWGCGLMLIRRAR</sequence>
<evidence type="ECO:0000313" key="1">
    <source>
        <dbReference type="EMBL" id="SEG24059.1"/>
    </source>
</evidence>
<protein>
    <submittedName>
        <fullName evidence="1">CRISPR system Cascade subunit CasE</fullName>
    </submittedName>
</protein>